<organism evidence="2 3">
    <name type="scientific">Stylonychia lemnae</name>
    <name type="common">Ciliate</name>
    <dbReference type="NCBI Taxonomy" id="5949"/>
    <lineage>
        <taxon>Eukaryota</taxon>
        <taxon>Sar</taxon>
        <taxon>Alveolata</taxon>
        <taxon>Ciliophora</taxon>
        <taxon>Intramacronucleata</taxon>
        <taxon>Spirotrichea</taxon>
        <taxon>Stichotrichia</taxon>
        <taxon>Sporadotrichida</taxon>
        <taxon>Oxytrichidae</taxon>
        <taxon>Stylonychinae</taxon>
        <taxon>Stylonychia</taxon>
    </lineage>
</organism>
<feature type="compositionally biased region" description="Basic and acidic residues" evidence="1">
    <location>
        <begin position="347"/>
        <end position="357"/>
    </location>
</feature>
<gene>
    <name evidence="2" type="primary">Contig19374.g20537</name>
    <name evidence="2" type="ORF">STYLEM_7263</name>
</gene>
<evidence type="ECO:0000313" key="2">
    <source>
        <dbReference type="EMBL" id="CDW78287.1"/>
    </source>
</evidence>
<dbReference type="EMBL" id="CCKQ01006949">
    <property type="protein sequence ID" value="CDW78287.1"/>
    <property type="molecule type" value="Genomic_DNA"/>
</dbReference>
<feature type="compositionally biased region" description="Polar residues" evidence="1">
    <location>
        <begin position="285"/>
        <end position="302"/>
    </location>
</feature>
<reference evidence="2 3" key="1">
    <citation type="submission" date="2014-06" db="EMBL/GenBank/DDBJ databases">
        <authorList>
            <person name="Swart Estienne"/>
        </authorList>
    </citation>
    <scope>NUCLEOTIDE SEQUENCE [LARGE SCALE GENOMIC DNA]</scope>
    <source>
        <strain evidence="2 3">130c</strain>
    </source>
</reference>
<feature type="region of interest" description="Disordered" evidence="1">
    <location>
        <begin position="283"/>
        <end position="302"/>
    </location>
</feature>
<dbReference type="Proteomes" id="UP000039865">
    <property type="component" value="Unassembled WGS sequence"/>
</dbReference>
<sequence length="384" mass="43511">MITIGRDKNQITTTQNHRNRRIIKEKVLPQRETLDINSVQLDPNQSIFAKGSNLFNKPIANFGNQNDAQSSYQLQNSNFNSSNLSMITQTNFGSSNSFQNQQSSNFNSVNVNNNQPQNRLNNFFHGSANSNNQQNNANKSATQNTQQNLFAQLYQTNTNAANNNNKNQNNNSNGVNQRNENSNNINGGGNVSDFNKYLVPSKDEAFVTPRKENKMQDSRSSDEGEIVLVNNQNQPMQQTQLRQNLTQHNSNTNQSQQINKVNGQSYVQQKIQEQQRRINDPLKYQTHNTGGNKQQTSNNQATSFQHIQPKPISNLSQNQQPKEFLTPEAKPQTSQQQALSASSHSSQDSDKTKVKTESEILGQMLRLGYGMRWMRLQKLGDYLK</sequence>
<feature type="region of interest" description="Disordered" evidence="1">
    <location>
        <begin position="159"/>
        <end position="196"/>
    </location>
</feature>
<proteinExistence type="predicted"/>
<dbReference type="InParanoid" id="A0A078A9M0"/>
<feature type="region of interest" description="Disordered" evidence="1">
    <location>
        <begin position="203"/>
        <end position="222"/>
    </location>
</feature>
<name>A0A078A9M0_STYLE</name>
<dbReference type="AlphaFoldDB" id="A0A078A9M0"/>
<protein>
    <submittedName>
        <fullName evidence="2">Uncharacterized protein</fullName>
    </submittedName>
</protein>
<dbReference type="OMA" id="RDAHQIN"/>
<feature type="compositionally biased region" description="Low complexity" evidence="1">
    <location>
        <begin position="159"/>
        <end position="185"/>
    </location>
</feature>
<feature type="region of interest" description="Disordered" evidence="1">
    <location>
        <begin position="92"/>
        <end position="143"/>
    </location>
</feature>
<keyword evidence="3" id="KW-1185">Reference proteome</keyword>
<evidence type="ECO:0000256" key="1">
    <source>
        <dbReference type="SAM" id="MobiDB-lite"/>
    </source>
</evidence>
<accession>A0A078A9M0</accession>
<evidence type="ECO:0000313" key="3">
    <source>
        <dbReference type="Proteomes" id="UP000039865"/>
    </source>
</evidence>
<feature type="region of interest" description="Disordered" evidence="1">
    <location>
        <begin position="326"/>
        <end position="357"/>
    </location>
</feature>
<feature type="compositionally biased region" description="Low complexity" evidence="1">
    <location>
        <begin position="332"/>
        <end position="346"/>
    </location>
</feature>